<evidence type="ECO:0000256" key="1">
    <source>
        <dbReference type="SAM" id="Phobius"/>
    </source>
</evidence>
<feature type="transmembrane region" description="Helical" evidence="1">
    <location>
        <begin position="54"/>
        <end position="78"/>
    </location>
</feature>
<protein>
    <recommendedName>
        <fullName evidence="4">DUF2569 domain-containing protein</fullName>
    </recommendedName>
</protein>
<keyword evidence="3" id="KW-1185">Reference proteome</keyword>
<evidence type="ECO:0008006" key="4">
    <source>
        <dbReference type="Google" id="ProtNLM"/>
    </source>
</evidence>
<dbReference type="AlphaFoldDB" id="A0A1S8YNN0"/>
<dbReference type="OrthoDB" id="6504677at2"/>
<accession>A0A1S8YNN0</accession>
<feature type="transmembrane region" description="Helical" evidence="1">
    <location>
        <begin position="12"/>
        <end position="34"/>
    </location>
</feature>
<sequence length="146" mass="16824">MTLESKPRIGGWLWLPFIWLILTLLASTLVLARYCIWLLSDQVWHELLMQSHTLLIQVVASLVTAIGVWIYSGWITWLFYQRSSRLPRHYIIWLLLTVALALKSWAFSPVSEAIATRNLLISLLAAAIFAIYLRRSARVKATFIGR</sequence>
<keyword evidence="1" id="KW-0472">Membrane</keyword>
<feature type="transmembrane region" description="Helical" evidence="1">
    <location>
        <begin position="114"/>
        <end position="133"/>
    </location>
</feature>
<evidence type="ECO:0000313" key="3">
    <source>
        <dbReference type="Proteomes" id="UP000190667"/>
    </source>
</evidence>
<organism evidence="2 3">
    <name type="scientific">Izhakiella australiensis</name>
    <dbReference type="NCBI Taxonomy" id="1926881"/>
    <lineage>
        <taxon>Bacteria</taxon>
        <taxon>Pseudomonadati</taxon>
        <taxon>Pseudomonadota</taxon>
        <taxon>Gammaproteobacteria</taxon>
        <taxon>Enterobacterales</taxon>
        <taxon>Erwiniaceae</taxon>
        <taxon>Izhakiella</taxon>
    </lineage>
</organism>
<dbReference type="Pfam" id="PF10754">
    <property type="entry name" value="DUF2569"/>
    <property type="match status" value="1"/>
</dbReference>
<dbReference type="EMBL" id="MRUL01000004">
    <property type="protein sequence ID" value="OON40417.1"/>
    <property type="molecule type" value="Genomic_DNA"/>
</dbReference>
<dbReference type="InterPro" id="IPR019690">
    <property type="entry name" value="DUF2569"/>
</dbReference>
<evidence type="ECO:0000313" key="2">
    <source>
        <dbReference type="EMBL" id="OON40417.1"/>
    </source>
</evidence>
<feature type="transmembrane region" description="Helical" evidence="1">
    <location>
        <begin position="90"/>
        <end position="108"/>
    </location>
</feature>
<name>A0A1S8YNN0_9GAMM</name>
<keyword evidence="1" id="KW-0812">Transmembrane</keyword>
<dbReference type="Proteomes" id="UP000190667">
    <property type="component" value="Unassembled WGS sequence"/>
</dbReference>
<proteinExistence type="predicted"/>
<gene>
    <name evidence="2" type="ORF">BTJ39_08355</name>
</gene>
<reference evidence="2 3" key="1">
    <citation type="submission" date="2016-12" db="EMBL/GenBank/DDBJ databases">
        <title>Izhakiella australiana sp. nov. of genus Izhakiella isolated from Australian desert.</title>
        <authorList>
            <person name="Ji M."/>
        </authorList>
    </citation>
    <scope>NUCLEOTIDE SEQUENCE [LARGE SCALE GENOMIC DNA]</scope>
    <source>
        <strain evidence="2 3">D4N98</strain>
    </source>
</reference>
<comment type="caution">
    <text evidence="2">The sequence shown here is derived from an EMBL/GenBank/DDBJ whole genome shotgun (WGS) entry which is preliminary data.</text>
</comment>
<dbReference type="STRING" id="1926881.BTJ39_08355"/>
<keyword evidence="1" id="KW-1133">Transmembrane helix</keyword>
<dbReference type="RefSeq" id="WP_078002227.1">
    <property type="nucleotide sequence ID" value="NZ_MRUL01000004.1"/>
</dbReference>